<dbReference type="PANTHER" id="PTHR30055">
    <property type="entry name" value="HTH-TYPE TRANSCRIPTIONAL REGULATOR RUTR"/>
    <property type="match status" value="1"/>
</dbReference>
<dbReference type="RefSeq" id="WP_063479545.1">
    <property type="nucleotide sequence ID" value="NZ_CP147845.1"/>
</dbReference>
<dbReference type="GeneID" id="97555652"/>
<evidence type="ECO:0000256" key="2">
    <source>
        <dbReference type="ARBA" id="ARBA00023125"/>
    </source>
</evidence>
<comment type="caution">
    <text evidence="6">The sequence shown here is derived from an EMBL/GenBank/DDBJ whole genome shotgun (WGS) entry which is preliminary data.</text>
</comment>
<evidence type="ECO:0000256" key="1">
    <source>
        <dbReference type="ARBA" id="ARBA00023015"/>
    </source>
</evidence>
<sequence>MMTSDRLKQAAMAMFAERGYEGVSLAEIAGAVGVRTPSIYAHFASKEQLFLALFEDSLQADMSELADVLERTFGAPPLERMEAAFRHYTDLAPVTAASDFLRRSVLFPPKHLKEPLRKSFMGYEERLKECVLVVLEAGVAAGDFARQDPAALLALFCSMTNGLTMEQGIYDGETYQERQRILWDRFRTALVKG</sequence>
<dbReference type="InterPro" id="IPR001647">
    <property type="entry name" value="HTH_TetR"/>
</dbReference>
<dbReference type="PANTHER" id="PTHR30055:SF238">
    <property type="entry name" value="MYCOFACTOCIN BIOSYNTHESIS TRANSCRIPTIONAL REGULATOR MFTR-RELATED"/>
    <property type="match status" value="1"/>
</dbReference>
<evidence type="ECO:0000256" key="4">
    <source>
        <dbReference type="PROSITE-ProRule" id="PRU00335"/>
    </source>
</evidence>
<dbReference type="Gene3D" id="1.10.10.60">
    <property type="entry name" value="Homeodomain-like"/>
    <property type="match status" value="1"/>
</dbReference>
<dbReference type="InterPro" id="IPR036271">
    <property type="entry name" value="Tet_transcr_reg_TetR-rel_C_sf"/>
</dbReference>
<keyword evidence="1" id="KW-0805">Transcription regulation</keyword>
<dbReference type="GO" id="GO:0000976">
    <property type="term" value="F:transcription cis-regulatory region binding"/>
    <property type="evidence" value="ECO:0007669"/>
    <property type="project" value="TreeGrafter"/>
</dbReference>
<keyword evidence="7" id="KW-1185">Reference proteome</keyword>
<dbReference type="Proteomes" id="UP000076796">
    <property type="component" value="Unassembled WGS sequence"/>
</dbReference>
<dbReference type="AlphaFoldDB" id="A0A163M5W0"/>
<dbReference type="InterPro" id="IPR041490">
    <property type="entry name" value="KstR2_TetR_C"/>
</dbReference>
<evidence type="ECO:0000313" key="7">
    <source>
        <dbReference type="Proteomes" id="UP000076796"/>
    </source>
</evidence>
<gene>
    <name evidence="6" type="ORF">AWU65_23940</name>
</gene>
<keyword evidence="2 4" id="KW-0238">DNA-binding</keyword>
<dbReference type="PRINTS" id="PR00455">
    <property type="entry name" value="HTHTETR"/>
</dbReference>
<evidence type="ECO:0000313" key="6">
    <source>
        <dbReference type="EMBL" id="KZS48768.1"/>
    </source>
</evidence>
<name>A0A163M5W0_9BACL</name>
<dbReference type="GO" id="GO:0003700">
    <property type="term" value="F:DNA-binding transcription factor activity"/>
    <property type="evidence" value="ECO:0007669"/>
    <property type="project" value="TreeGrafter"/>
</dbReference>
<dbReference type="OrthoDB" id="509229at2"/>
<keyword evidence="3" id="KW-0804">Transcription</keyword>
<accession>A0A163M5W0</accession>
<dbReference type="InterPro" id="IPR050109">
    <property type="entry name" value="HTH-type_TetR-like_transc_reg"/>
</dbReference>
<organism evidence="6 7">
    <name type="scientific">Paenibacillus glucanolyticus</name>
    <dbReference type="NCBI Taxonomy" id="59843"/>
    <lineage>
        <taxon>Bacteria</taxon>
        <taxon>Bacillati</taxon>
        <taxon>Bacillota</taxon>
        <taxon>Bacilli</taxon>
        <taxon>Bacillales</taxon>
        <taxon>Paenibacillaceae</taxon>
        <taxon>Paenibacillus</taxon>
    </lineage>
</organism>
<feature type="domain" description="HTH tetR-type" evidence="5">
    <location>
        <begin position="1"/>
        <end position="61"/>
    </location>
</feature>
<protein>
    <recommendedName>
        <fullName evidence="5">HTH tetR-type domain-containing protein</fullName>
    </recommendedName>
</protein>
<dbReference type="SUPFAM" id="SSF46689">
    <property type="entry name" value="Homeodomain-like"/>
    <property type="match status" value="1"/>
</dbReference>
<dbReference type="InterPro" id="IPR009057">
    <property type="entry name" value="Homeodomain-like_sf"/>
</dbReference>
<dbReference type="Pfam" id="PF17932">
    <property type="entry name" value="TetR_C_24"/>
    <property type="match status" value="1"/>
</dbReference>
<proteinExistence type="predicted"/>
<dbReference type="SUPFAM" id="SSF48498">
    <property type="entry name" value="Tetracyclin repressor-like, C-terminal domain"/>
    <property type="match status" value="1"/>
</dbReference>
<evidence type="ECO:0000259" key="5">
    <source>
        <dbReference type="PROSITE" id="PS50977"/>
    </source>
</evidence>
<dbReference type="Gene3D" id="1.10.357.10">
    <property type="entry name" value="Tetracycline Repressor, domain 2"/>
    <property type="match status" value="1"/>
</dbReference>
<reference evidence="6" key="1">
    <citation type="journal article" date="2016" name="Genome Announc.">
        <title>Draft genomes of two strains of Paenibacillus glucanolyticus with capability to degrade lignocellulose.</title>
        <authorList>
            <person name="Mathews S.L."/>
            <person name="Pawlak J."/>
            <person name="Grunden A.M."/>
        </authorList>
    </citation>
    <scope>NUCLEOTIDE SEQUENCE [LARGE SCALE GENOMIC DNA]</scope>
    <source>
        <strain evidence="6">SLM1</strain>
    </source>
</reference>
<dbReference type="EMBL" id="LWMH01000001">
    <property type="protein sequence ID" value="KZS48768.1"/>
    <property type="molecule type" value="Genomic_DNA"/>
</dbReference>
<feature type="DNA-binding region" description="H-T-H motif" evidence="4">
    <location>
        <begin position="24"/>
        <end position="43"/>
    </location>
</feature>
<dbReference type="Pfam" id="PF00440">
    <property type="entry name" value="TetR_N"/>
    <property type="match status" value="1"/>
</dbReference>
<evidence type="ECO:0000256" key="3">
    <source>
        <dbReference type="ARBA" id="ARBA00023163"/>
    </source>
</evidence>
<dbReference type="PROSITE" id="PS50977">
    <property type="entry name" value="HTH_TETR_2"/>
    <property type="match status" value="1"/>
</dbReference>